<dbReference type="Proteomes" id="UP000320216">
    <property type="component" value="Chromosome"/>
</dbReference>
<comment type="subcellular location">
    <subcellularLocation>
        <location evidence="1">Membrane</location>
        <topology evidence="1">Multi-pass membrane protein</topology>
    </subcellularLocation>
</comment>
<organism evidence="6 7">
    <name type="scientific">Humibacter ginsenosidimutans</name>
    <dbReference type="NCBI Taxonomy" id="2599293"/>
    <lineage>
        <taxon>Bacteria</taxon>
        <taxon>Bacillati</taxon>
        <taxon>Actinomycetota</taxon>
        <taxon>Actinomycetes</taxon>
        <taxon>Micrococcales</taxon>
        <taxon>Microbacteriaceae</taxon>
        <taxon>Humibacter</taxon>
    </lineage>
</organism>
<name>A0A5B8MA78_9MICO</name>
<evidence type="ECO:0000313" key="6">
    <source>
        <dbReference type="EMBL" id="QDZ16400.1"/>
    </source>
</evidence>
<feature type="transmembrane region" description="Helical" evidence="5">
    <location>
        <begin position="143"/>
        <end position="166"/>
    </location>
</feature>
<feature type="transmembrane region" description="Helical" evidence="5">
    <location>
        <begin position="21"/>
        <end position="41"/>
    </location>
</feature>
<dbReference type="RefSeq" id="WP_146322404.1">
    <property type="nucleotide sequence ID" value="NZ_CP042305.1"/>
</dbReference>
<dbReference type="KEGG" id="huw:FPZ11_18065"/>
<evidence type="ECO:0000313" key="7">
    <source>
        <dbReference type="Proteomes" id="UP000320216"/>
    </source>
</evidence>
<dbReference type="EMBL" id="CP042305">
    <property type="protein sequence ID" value="QDZ16400.1"/>
    <property type="molecule type" value="Genomic_DNA"/>
</dbReference>
<feature type="transmembrane region" description="Helical" evidence="5">
    <location>
        <begin position="510"/>
        <end position="529"/>
    </location>
</feature>
<feature type="transmembrane region" description="Helical" evidence="5">
    <location>
        <begin position="428"/>
        <end position="446"/>
    </location>
</feature>
<dbReference type="InterPro" id="IPR002293">
    <property type="entry name" value="AA/rel_permease1"/>
</dbReference>
<keyword evidence="7" id="KW-1185">Reference proteome</keyword>
<reference evidence="6 7" key="1">
    <citation type="submission" date="2019-07" db="EMBL/GenBank/DDBJ databases">
        <title>Full genome sequence of Humibacter sp. WJ7-1.</title>
        <authorList>
            <person name="Im W.-T."/>
        </authorList>
    </citation>
    <scope>NUCLEOTIDE SEQUENCE [LARGE SCALE GENOMIC DNA]</scope>
    <source>
        <strain evidence="6 7">WJ7-1</strain>
    </source>
</reference>
<feature type="transmembrane region" description="Helical" evidence="5">
    <location>
        <begin position="388"/>
        <end position="407"/>
    </location>
</feature>
<keyword evidence="3 5" id="KW-1133">Transmembrane helix</keyword>
<dbReference type="InterPro" id="IPR052962">
    <property type="entry name" value="AA_Transporter_AGT"/>
</dbReference>
<dbReference type="PIRSF" id="PIRSF006060">
    <property type="entry name" value="AA_transporter"/>
    <property type="match status" value="1"/>
</dbReference>
<evidence type="ECO:0000256" key="1">
    <source>
        <dbReference type="ARBA" id="ARBA00004141"/>
    </source>
</evidence>
<dbReference type="Gene3D" id="1.20.1740.10">
    <property type="entry name" value="Amino acid/polyamine transporter I"/>
    <property type="match status" value="1"/>
</dbReference>
<sequence>MSSTLNQPKPKPVEVKLKRHVGPIGLLFAAIGSIIGSGWLFGAFNASAIAGPAAIFSWLIAGVMILLIALCYAELGPMFPISGGVVRYPHMVWGSFGSFTMGWITWIASAAVPAIEVEGALTYGTKYAPFTVLEKDSGASAHVLTPLGMVVAVILLAVFGVINYFGVRLFAQVNTVIVWWKVFVICLVIVVFIITALATTASQSIGNFTSHGFAPKGFAAVFVCIATAGITFSFLGFRQGIELAGETTNPKRNIPFAVIGSVGITAILYALLQVAFTMMVPASALQHEGGWMGLAFKNDFGPLAALATIAGLGWLAYILYFDAIISPLDTGLIYTTVTSRVSYAVGRNGNGPRWLATNNKHGVPVWSLLLSFLVSIVLLLPFPSWQQLVGFITSATVLSFGTGPLVLAVMRRKLPEHARPFKLPFGDVIPFLAFYCTNMIVYWAGWATNQKLMISILIGYVFLVIYELSTRKRPNRPKLDFKASAFWVIPWLILMTLVSWLFDPTSHPKMFFWVFLINLVITIVIYIIAVKITLPTQKIEQYIEDAAHESEIEEETLAGGAID</sequence>
<dbReference type="OrthoDB" id="9762947at2"/>
<evidence type="ECO:0000256" key="4">
    <source>
        <dbReference type="ARBA" id="ARBA00023136"/>
    </source>
</evidence>
<dbReference type="GO" id="GO:0022857">
    <property type="term" value="F:transmembrane transporter activity"/>
    <property type="evidence" value="ECO:0007669"/>
    <property type="project" value="InterPro"/>
</dbReference>
<dbReference type="GO" id="GO:0016020">
    <property type="term" value="C:membrane"/>
    <property type="evidence" value="ECO:0007669"/>
    <property type="project" value="UniProtKB-SubCell"/>
</dbReference>
<dbReference type="PANTHER" id="PTHR47547:SF1">
    <property type="entry name" value="ASPARTATE-PROTON SYMPORTER"/>
    <property type="match status" value="1"/>
</dbReference>
<feature type="transmembrane region" description="Helical" evidence="5">
    <location>
        <begin position="481"/>
        <end position="498"/>
    </location>
</feature>
<feature type="transmembrane region" description="Helical" evidence="5">
    <location>
        <begin position="300"/>
        <end position="320"/>
    </location>
</feature>
<gene>
    <name evidence="6" type="ORF">FPZ11_18065</name>
</gene>
<protein>
    <submittedName>
        <fullName evidence="6">APC family permease</fullName>
    </submittedName>
</protein>
<keyword evidence="2 5" id="KW-0812">Transmembrane</keyword>
<feature type="transmembrane region" description="Helical" evidence="5">
    <location>
        <begin position="178"/>
        <end position="198"/>
    </location>
</feature>
<feature type="transmembrane region" description="Helical" evidence="5">
    <location>
        <begin position="218"/>
        <end position="237"/>
    </location>
</feature>
<feature type="transmembrane region" description="Helical" evidence="5">
    <location>
        <begin position="258"/>
        <end position="280"/>
    </location>
</feature>
<feature type="transmembrane region" description="Helical" evidence="5">
    <location>
        <begin position="452"/>
        <end position="469"/>
    </location>
</feature>
<accession>A0A5B8MA78</accession>
<proteinExistence type="predicted"/>
<keyword evidence="4 5" id="KW-0472">Membrane</keyword>
<feature type="transmembrane region" description="Helical" evidence="5">
    <location>
        <begin position="363"/>
        <end position="382"/>
    </location>
</feature>
<evidence type="ECO:0000256" key="3">
    <source>
        <dbReference type="ARBA" id="ARBA00022989"/>
    </source>
</evidence>
<dbReference type="PANTHER" id="PTHR47547">
    <property type="match status" value="1"/>
</dbReference>
<evidence type="ECO:0000256" key="2">
    <source>
        <dbReference type="ARBA" id="ARBA00022692"/>
    </source>
</evidence>
<feature type="transmembrane region" description="Helical" evidence="5">
    <location>
        <begin position="93"/>
        <end position="115"/>
    </location>
</feature>
<feature type="transmembrane region" description="Helical" evidence="5">
    <location>
        <begin position="53"/>
        <end position="73"/>
    </location>
</feature>
<dbReference type="AlphaFoldDB" id="A0A5B8MA78"/>
<dbReference type="Pfam" id="PF13520">
    <property type="entry name" value="AA_permease_2"/>
    <property type="match status" value="1"/>
</dbReference>
<evidence type="ECO:0000256" key="5">
    <source>
        <dbReference type="SAM" id="Phobius"/>
    </source>
</evidence>